<dbReference type="PANTHER" id="PTHR11727">
    <property type="entry name" value="DIMETHYLADENOSINE TRANSFERASE"/>
    <property type="match status" value="1"/>
</dbReference>
<name>A0A916NEG5_9BURK</name>
<protein>
    <recommendedName>
        <fullName evidence="6">Ribosomal RNA small subunit methyltransferase A</fullName>
        <ecNumber evidence="6">2.1.1.182</ecNumber>
    </recommendedName>
    <alternativeName>
        <fullName evidence="6">16S rRNA (adenine(1518)-N(6)/adenine(1519)-N(6))-dimethyltransferase</fullName>
    </alternativeName>
    <alternativeName>
        <fullName evidence="6">16S rRNA dimethyladenosine transferase</fullName>
    </alternativeName>
    <alternativeName>
        <fullName evidence="6">16S rRNA dimethylase</fullName>
    </alternativeName>
    <alternativeName>
        <fullName evidence="6">S-adenosylmethionine-6-N', N'-adenosyl(rRNA) dimethyltransferase</fullName>
    </alternativeName>
</protein>
<sequence length="276" mass="31136">MSRSIHLNKYQGHYARKRFGQNFLIDINVINKIVEIICPQPEDRLVEIGPGLGALTAPLLERVKILHAVELDRDLIDRLRHRFSSRLVLHSSDTLAFNFYALANFAHAGASIRVVGNLPYNISSAILFYLTSFSNSIVDQHFMLQNEVVGRMIAKPGSKEYSRLTVMLQYQYTINKLIEVSPESFKPPPKVTSAVVRMIPRIVGDMPSVDVSYLSKVVTAAFSQRRKMLRNALAAYSNQVDFDALGFDLKRRAEDVPLLEYVALAQQLKANTSPED</sequence>
<dbReference type="KEGG" id="vtr:MYVALT_G_01540"/>
<comment type="catalytic activity">
    <reaction evidence="6">
        <text>adenosine(1518)/adenosine(1519) in 16S rRNA + 4 S-adenosyl-L-methionine = N(6)-dimethyladenosine(1518)/N(6)-dimethyladenosine(1519) in 16S rRNA + 4 S-adenosyl-L-homocysteine + 4 H(+)</text>
        <dbReference type="Rhea" id="RHEA:19609"/>
        <dbReference type="Rhea" id="RHEA-COMP:10232"/>
        <dbReference type="Rhea" id="RHEA-COMP:10233"/>
        <dbReference type="ChEBI" id="CHEBI:15378"/>
        <dbReference type="ChEBI" id="CHEBI:57856"/>
        <dbReference type="ChEBI" id="CHEBI:59789"/>
        <dbReference type="ChEBI" id="CHEBI:74411"/>
        <dbReference type="ChEBI" id="CHEBI:74493"/>
        <dbReference type="EC" id="2.1.1.182"/>
    </reaction>
</comment>
<feature type="domain" description="Ribosomal RNA adenine methylase transferase N-terminal" evidence="8">
    <location>
        <begin position="29"/>
        <end position="202"/>
    </location>
</feature>
<evidence type="ECO:0000259" key="8">
    <source>
        <dbReference type="SMART" id="SM00650"/>
    </source>
</evidence>
<dbReference type="FunFam" id="1.10.8.100:FF:000001">
    <property type="entry name" value="Ribosomal RNA small subunit methyltransferase A"/>
    <property type="match status" value="1"/>
</dbReference>
<dbReference type="PROSITE" id="PS01131">
    <property type="entry name" value="RRNA_A_DIMETH"/>
    <property type="match status" value="1"/>
</dbReference>
<evidence type="ECO:0000256" key="2">
    <source>
        <dbReference type="ARBA" id="ARBA00022603"/>
    </source>
</evidence>
<keyword evidence="4 6" id="KW-0949">S-adenosyl-L-methionine</keyword>
<keyword evidence="5 6" id="KW-0694">RNA-binding</keyword>
<dbReference type="NCBIfam" id="TIGR00755">
    <property type="entry name" value="ksgA"/>
    <property type="match status" value="1"/>
</dbReference>
<dbReference type="InterPro" id="IPR020596">
    <property type="entry name" value="rRNA_Ade_Mease_Trfase_CS"/>
</dbReference>
<evidence type="ECO:0000256" key="1">
    <source>
        <dbReference type="ARBA" id="ARBA00022552"/>
    </source>
</evidence>
<accession>A0A916NEG5</accession>
<proteinExistence type="inferred from homology"/>
<comment type="function">
    <text evidence="6">Specifically dimethylates two adjacent adenosines (A1518 and A1519) in the loop of a conserved hairpin near the 3'-end of 16S rRNA in the 30S particle. May play a critical role in biogenesis of 30S subunits.</text>
</comment>
<dbReference type="HAMAP" id="MF_00607">
    <property type="entry name" value="16SrRNA_methyltr_A"/>
    <property type="match status" value="1"/>
</dbReference>
<evidence type="ECO:0000256" key="4">
    <source>
        <dbReference type="ARBA" id="ARBA00022691"/>
    </source>
</evidence>
<feature type="binding site" evidence="6 7">
    <location>
        <position position="93"/>
    </location>
    <ligand>
        <name>S-adenosyl-L-methionine</name>
        <dbReference type="ChEBI" id="CHEBI:59789"/>
    </ligand>
</feature>
<keyword evidence="2 6" id="KW-0489">Methyltransferase</keyword>
<dbReference type="SMART" id="SM00650">
    <property type="entry name" value="rADc"/>
    <property type="match status" value="1"/>
</dbReference>
<evidence type="ECO:0000256" key="7">
    <source>
        <dbReference type="PROSITE-ProRule" id="PRU01026"/>
    </source>
</evidence>
<evidence type="ECO:0000313" key="10">
    <source>
        <dbReference type="Proteomes" id="UP000693996"/>
    </source>
</evidence>
<dbReference type="GO" id="GO:0052908">
    <property type="term" value="F:16S rRNA (adenine(1518)-N(6)/adenine(1519)-N(6))-dimethyltransferase activity"/>
    <property type="evidence" value="ECO:0007669"/>
    <property type="project" value="UniProtKB-EC"/>
</dbReference>
<dbReference type="PROSITE" id="PS51689">
    <property type="entry name" value="SAM_RNA_A_N6_MT"/>
    <property type="match status" value="1"/>
</dbReference>
<keyword evidence="3 6" id="KW-0808">Transferase</keyword>
<feature type="binding site" evidence="6 7">
    <location>
        <position position="22"/>
    </location>
    <ligand>
        <name>S-adenosyl-L-methionine</name>
        <dbReference type="ChEBI" id="CHEBI:59789"/>
    </ligand>
</feature>
<feature type="binding site" evidence="6 7">
    <location>
        <position position="24"/>
    </location>
    <ligand>
        <name>S-adenosyl-L-methionine</name>
        <dbReference type="ChEBI" id="CHEBI:59789"/>
    </ligand>
</feature>
<organism evidence="9 10">
    <name type="scientific">Candidatus Vallotiella hemipterorum</name>
    <dbReference type="NCBI Taxonomy" id="1177213"/>
    <lineage>
        <taxon>Bacteria</taxon>
        <taxon>Pseudomonadati</taxon>
        <taxon>Pseudomonadota</taxon>
        <taxon>Betaproteobacteria</taxon>
        <taxon>Burkholderiales</taxon>
        <taxon>Burkholderiaceae</taxon>
        <taxon>Candidatus Vallotiella</taxon>
    </lineage>
</organism>
<dbReference type="PANTHER" id="PTHR11727:SF7">
    <property type="entry name" value="DIMETHYLADENOSINE TRANSFERASE-RELATED"/>
    <property type="match status" value="1"/>
</dbReference>
<comment type="subcellular location">
    <subcellularLocation>
        <location evidence="6">Cytoplasm</location>
    </subcellularLocation>
</comment>
<evidence type="ECO:0000256" key="3">
    <source>
        <dbReference type="ARBA" id="ARBA00022679"/>
    </source>
</evidence>
<dbReference type="Proteomes" id="UP000693996">
    <property type="component" value="Chromosome"/>
</dbReference>
<dbReference type="InterPro" id="IPR001737">
    <property type="entry name" value="KsgA/Erm"/>
</dbReference>
<dbReference type="GO" id="GO:0003723">
    <property type="term" value="F:RNA binding"/>
    <property type="evidence" value="ECO:0007669"/>
    <property type="project" value="UniProtKB-UniRule"/>
</dbReference>
<feature type="binding site" evidence="6 7">
    <location>
        <position position="49"/>
    </location>
    <ligand>
        <name>S-adenosyl-L-methionine</name>
        <dbReference type="ChEBI" id="CHEBI:59789"/>
    </ligand>
</feature>
<dbReference type="GO" id="GO:0005829">
    <property type="term" value="C:cytosol"/>
    <property type="evidence" value="ECO:0007669"/>
    <property type="project" value="TreeGrafter"/>
</dbReference>
<dbReference type="InterPro" id="IPR020598">
    <property type="entry name" value="rRNA_Ade_methylase_Trfase_N"/>
</dbReference>
<reference evidence="9" key="1">
    <citation type="submission" date="2021-06" db="EMBL/GenBank/DDBJ databases">
        <authorList>
            <person name="Szabo G."/>
        </authorList>
    </citation>
    <scope>NUCLEOTIDE SEQUENCE</scope>
    <source>
        <strain evidence="9">MYVALT</strain>
    </source>
</reference>
<keyword evidence="1 6" id="KW-0698">rRNA processing</keyword>
<keyword evidence="10" id="KW-1185">Reference proteome</keyword>
<dbReference type="Pfam" id="PF00398">
    <property type="entry name" value="RrnaAD"/>
    <property type="match status" value="1"/>
</dbReference>
<evidence type="ECO:0000256" key="6">
    <source>
        <dbReference type="HAMAP-Rule" id="MF_00607"/>
    </source>
</evidence>
<comment type="similarity">
    <text evidence="6">Belongs to the class I-like SAM-binding methyltransferase superfamily. rRNA adenine N(6)-methyltransferase family. RsmA subfamily.</text>
</comment>
<evidence type="ECO:0000313" key="9">
    <source>
        <dbReference type="EMBL" id="CAG7597151.1"/>
    </source>
</evidence>
<keyword evidence="6" id="KW-0963">Cytoplasm</keyword>
<dbReference type="AlphaFoldDB" id="A0A916NEG5"/>
<feature type="binding site" evidence="6 7">
    <location>
        <position position="117"/>
    </location>
    <ligand>
        <name>S-adenosyl-L-methionine</name>
        <dbReference type="ChEBI" id="CHEBI:59789"/>
    </ligand>
</feature>
<dbReference type="EC" id="2.1.1.182" evidence="6"/>
<feature type="binding site" evidence="6 7">
    <location>
        <position position="70"/>
    </location>
    <ligand>
        <name>S-adenosyl-L-methionine</name>
        <dbReference type="ChEBI" id="CHEBI:59789"/>
    </ligand>
</feature>
<dbReference type="InterPro" id="IPR011530">
    <property type="entry name" value="rRNA_adenine_dimethylase"/>
</dbReference>
<dbReference type="RefSeq" id="WP_216796426.1">
    <property type="nucleotide sequence ID" value="NZ_OU343031.1"/>
</dbReference>
<dbReference type="EMBL" id="OU343031">
    <property type="protein sequence ID" value="CAG7597151.1"/>
    <property type="molecule type" value="Genomic_DNA"/>
</dbReference>
<evidence type="ECO:0000256" key="5">
    <source>
        <dbReference type="ARBA" id="ARBA00022884"/>
    </source>
</evidence>
<gene>
    <name evidence="6 9" type="primary">rsmA</name>
    <name evidence="6" type="synonym">ksgA</name>
    <name evidence="9" type="ORF">MYVALT_G_01540</name>
</gene>